<comment type="caution">
    <text evidence="1">The sequence shown here is derived from an EMBL/GenBank/DDBJ whole genome shotgun (WGS) entry which is preliminary data.</text>
</comment>
<evidence type="ECO:0000313" key="2">
    <source>
        <dbReference type="Proteomes" id="UP001629235"/>
    </source>
</evidence>
<sequence length="204" mass="22615">MGQAGKKSAVWTGAELKILMDIKQSGLTVKESMHLLPGRTYIAIKQQMVRLPGGTKKRGRTGWVFLAMQRVLTETPNLTNAQLAVAVGCTRNAICGVLNVELGKRIYIGDWTRAGSLWAAQYALGNRPNAPKPPPRTREESYQAQKIARDAIKRARNPFAVVIRQVVEVEAWHDRGSAEGYQNDGARVVCPPRPRLTGRPWYAL</sequence>
<accession>A0ACC7N887</accession>
<evidence type="ECO:0000313" key="1">
    <source>
        <dbReference type="EMBL" id="MFM0101951.1"/>
    </source>
</evidence>
<dbReference type="Proteomes" id="UP001629235">
    <property type="component" value="Unassembled WGS sequence"/>
</dbReference>
<organism evidence="1 2">
    <name type="scientific">Paraburkholderia rhynchosiae</name>
    <dbReference type="NCBI Taxonomy" id="487049"/>
    <lineage>
        <taxon>Bacteria</taxon>
        <taxon>Pseudomonadati</taxon>
        <taxon>Pseudomonadota</taxon>
        <taxon>Betaproteobacteria</taxon>
        <taxon>Burkholderiales</taxon>
        <taxon>Burkholderiaceae</taxon>
        <taxon>Paraburkholderia</taxon>
    </lineage>
</organism>
<keyword evidence="2" id="KW-1185">Reference proteome</keyword>
<dbReference type="EMBL" id="JAQQDW010000001">
    <property type="protein sequence ID" value="MFM0101951.1"/>
    <property type="molecule type" value="Genomic_DNA"/>
</dbReference>
<proteinExistence type="predicted"/>
<gene>
    <name evidence="1" type="ORF">PQR01_00185</name>
</gene>
<name>A0ACC7N887_9BURK</name>
<protein>
    <submittedName>
        <fullName evidence="1">Uncharacterized protein</fullName>
    </submittedName>
</protein>
<reference evidence="1 2" key="1">
    <citation type="journal article" date="2024" name="Chem. Sci.">
        <title>Discovery of megapolipeptins by genome mining of a Burkholderiales bacteria collection.</title>
        <authorList>
            <person name="Paulo B.S."/>
            <person name="Recchia M.J.J."/>
            <person name="Lee S."/>
            <person name="Fergusson C.H."/>
            <person name="Romanowski S.B."/>
            <person name="Hernandez A."/>
            <person name="Krull N."/>
            <person name="Liu D.Y."/>
            <person name="Cavanagh H."/>
            <person name="Bos A."/>
            <person name="Gray C.A."/>
            <person name="Murphy B.T."/>
            <person name="Linington R.G."/>
            <person name="Eustaquio A.S."/>
        </authorList>
    </citation>
    <scope>NUCLEOTIDE SEQUENCE [LARGE SCALE GENOMIC DNA]</scope>
    <source>
        <strain evidence="1 2">RL18-126-BIB-B</strain>
    </source>
</reference>